<protein>
    <submittedName>
        <fullName evidence="1">9852_t:CDS:1</fullName>
    </submittedName>
</protein>
<reference evidence="1" key="1">
    <citation type="submission" date="2022-08" db="EMBL/GenBank/DDBJ databases">
        <authorList>
            <person name="Kallberg Y."/>
            <person name="Tangrot J."/>
            <person name="Rosling A."/>
        </authorList>
    </citation>
    <scope>NUCLEOTIDE SEQUENCE</scope>
    <source>
        <strain evidence="1">Wild A</strain>
    </source>
</reference>
<gene>
    <name evidence="1" type="ORF">FWILDA_LOCUS14011</name>
</gene>
<evidence type="ECO:0000313" key="1">
    <source>
        <dbReference type="EMBL" id="CAI2189300.1"/>
    </source>
</evidence>
<dbReference type="OrthoDB" id="2358320at2759"/>
<proteinExistence type="predicted"/>
<keyword evidence="2" id="KW-1185">Reference proteome</keyword>
<accession>A0A9W4T1P9</accession>
<sequence length="137" mass="16496">MGSDQGYLRESLRTGKLKGDYRRRATDSYWSLRVFKIKRVIIGRNPPQPVLYYLKNKPIESTVYLIGQNPKRPFKYEELQVIEEPDKIEYLFNKFMRKYYHTGFIHFSQITDNMLIKAHEYASRRGQIDLDEQKMHD</sequence>
<comment type="caution">
    <text evidence="1">The sequence shown here is derived from an EMBL/GenBank/DDBJ whole genome shotgun (WGS) entry which is preliminary data.</text>
</comment>
<organism evidence="1 2">
    <name type="scientific">Funneliformis geosporum</name>
    <dbReference type="NCBI Taxonomy" id="1117311"/>
    <lineage>
        <taxon>Eukaryota</taxon>
        <taxon>Fungi</taxon>
        <taxon>Fungi incertae sedis</taxon>
        <taxon>Mucoromycota</taxon>
        <taxon>Glomeromycotina</taxon>
        <taxon>Glomeromycetes</taxon>
        <taxon>Glomerales</taxon>
        <taxon>Glomeraceae</taxon>
        <taxon>Funneliformis</taxon>
    </lineage>
</organism>
<evidence type="ECO:0000313" key="2">
    <source>
        <dbReference type="Proteomes" id="UP001153678"/>
    </source>
</evidence>
<name>A0A9W4T1P9_9GLOM</name>
<dbReference type="Proteomes" id="UP001153678">
    <property type="component" value="Unassembled WGS sequence"/>
</dbReference>
<dbReference type="AlphaFoldDB" id="A0A9W4T1P9"/>
<dbReference type="EMBL" id="CAMKVN010005740">
    <property type="protein sequence ID" value="CAI2189300.1"/>
    <property type="molecule type" value="Genomic_DNA"/>
</dbReference>